<accession>A0ACC2UEV7</accession>
<name>A0ACC2UEV7_9FUNG</name>
<sequence length="312" mass="33567">MMGGLGVGVSMIILVLAFLGQCLGQAGSSCAIVNRNMYIMGGLVNGEPSTKLINIDLTVPFEVRNFSLKSPQVSIFNLGYESYVPSYSTLFTTAANDSKLWTFGSLGGTPLGLRYFDLDRSQWEPSITLNQGPSSRSAFAWARYNNTQYLYGGSITTNNTLTNEFWQLSAGYMGSWKSLPIMQSAPAVQYQQSIVVNGRFIVLGGQLADGTIRDLSEVWVFDLETSTWKTQATVGGKGFSIVKFTPLAYKNSVVIQGVPAESTPGPLAISYSPSCLSLTPTAGRGMSYNPIPHQAPRAQPGLPTPPGSLKTN</sequence>
<reference evidence="1" key="1">
    <citation type="submission" date="2022-04" db="EMBL/GenBank/DDBJ databases">
        <title>Genome of the entomopathogenic fungus Entomophthora muscae.</title>
        <authorList>
            <person name="Elya C."/>
            <person name="Lovett B.R."/>
            <person name="Lee E."/>
            <person name="Macias A.M."/>
            <person name="Hajek A.E."/>
            <person name="De Bivort B.L."/>
            <person name="Kasson M.T."/>
            <person name="De Fine Licht H.H."/>
            <person name="Stajich J.E."/>
        </authorList>
    </citation>
    <scope>NUCLEOTIDE SEQUENCE</scope>
    <source>
        <strain evidence="1">Berkeley</strain>
    </source>
</reference>
<keyword evidence="2" id="KW-1185">Reference proteome</keyword>
<dbReference type="Proteomes" id="UP001165960">
    <property type="component" value="Unassembled WGS sequence"/>
</dbReference>
<proteinExistence type="predicted"/>
<gene>
    <name evidence="1" type="primary">KLHDC9</name>
    <name evidence="1" type="ORF">DSO57_1015656</name>
</gene>
<protein>
    <submittedName>
        <fullName evidence="1">Kelch domain-containing protein 9</fullName>
        <ecNumber evidence="1">3.1.3.16</ecNumber>
    </submittedName>
</protein>
<dbReference type="EMBL" id="QTSX02000772">
    <property type="protein sequence ID" value="KAJ9085266.1"/>
    <property type="molecule type" value="Genomic_DNA"/>
</dbReference>
<dbReference type="EC" id="3.1.3.16" evidence="1"/>
<keyword evidence="1" id="KW-0378">Hydrolase</keyword>
<evidence type="ECO:0000313" key="2">
    <source>
        <dbReference type="Proteomes" id="UP001165960"/>
    </source>
</evidence>
<comment type="caution">
    <text evidence="1">The sequence shown here is derived from an EMBL/GenBank/DDBJ whole genome shotgun (WGS) entry which is preliminary data.</text>
</comment>
<evidence type="ECO:0000313" key="1">
    <source>
        <dbReference type="EMBL" id="KAJ9085266.1"/>
    </source>
</evidence>
<organism evidence="1 2">
    <name type="scientific">Entomophthora muscae</name>
    <dbReference type="NCBI Taxonomy" id="34485"/>
    <lineage>
        <taxon>Eukaryota</taxon>
        <taxon>Fungi</taxon>
        <taxon>Fungi incertae sedis</taxon>
        <taxon>Zoopagomycota</taxon>
        <taxon>Entomophthoromycotina</taxon>
        <taxon>Entomophthoromycetes</taxon>
        <taxon>Entomophthorales</taxon>
        <taxon>Entomophthoraceae</taxon>
        <taxon>Entomophthora</taxon>
    </lineage>
</organism>